<gene>
    <name evidence="1" type="ORF">SEA_BONEHAM_7</name>
</gene>
<evidence type="ECO:0000313" key="1">
    <source>
        <dbReference type="EMBL" id="AVD99516.1"/>
    </source>
</evidence>
<proteinExistence type="predicted"/>
<protein>
    <submittedName>
        <fullName evidence="1">Uncharacterized protein</fullName>
    </submittedName>
</protein>
<evidence type="ECO:0000313" key="2">
    <source>
        <dbReference type="Proteomes" id="UP000241891"/>
    </source>
</evidence>
<reference evidence="1 2" key="1">
    <citation type="submission" date="2018-01" db="EMBL/GenBank/DDBJ databases">
        <authorList>
            <person name="Nsiah H."/>
            <person name="Sim H.-J."/>
            <person name="Schmidt C.N."/>
            <person name="Furbee E."/>
            <person name="Warner M.H."/>
            <person name="Garlena R.A."/>
            <person name="Russell D.A."/>
            <person name="Pope W.H."/>
            <person name="Jacobs-Sera D."/>
            <person name="Hendrix R.W."/>
            <person name="Hatfull G.F."/>
        </authorList>
    </citation>
    <scope>NUCLEOTIDE SEQUENCE [LARGE SCALE GENOMIC DNA]</scope>
</reference>
<name>A0A2L1IWG9_9CAUD</name>
<dbReference type="EMBL" id="MG757155">
    <property type="protein sequence ID" value="AVD99516.1"/>
    <property type="molecule type" value="Genomic_DNA"/>
</dbReference>
<organism evidence="1 2">
    <name type="scientific">Gordonia phage Boneham</name>
    <dbReference type="NCBI Taxonomy" id="2079414"/>
    <lineage>
        <taxon>Viruses</taxon>
        <taxon>Duplodnaviria</taxon>
        <taxon>Heunggongvirae</taxon>
        <taxon>Uroviricota</taxon>
        <taxon>Caudoviricetes</taxon>
        <taxon>Montyvirus</taxon>
        <taxon>Montyvirus birksandsocks</taxon>
    </lineage>
</organism>
<sequence>MASSEERDPSVILLYANPDLEKVTEVGARLNAFAQSLSLDGYGSVVLFPDRNPSPCRKCGHVES</sequence>
<accession>A0A2L1IWG9</accession>
<dbReference type="Proteomes" id="UP000241891">
    <property type="component" value="Segment"/>
</dbReference>